<dbReference type="EMBL" id="OU342829">
    <property type="protein sequence ID" value="CAG7580554.1"/>
    <property type="molecule type" value="Genomic_DNA"/>
</dbReference>
<name>A0A8D9CD42_9VIRU</name>
<protein>
    <submittedName>
        <fullName evidence="1">Uncharacterized protein</fullName>
    </submittedName>
</protein>
<proteinExistence type="predicted"/>
<accession>A0A8D9CD42</accession>
<gene>
    <name evidence="1" type="ORF">SLAVMIC_00473</name>
</gene>
<sequence length="126" mass="14604">MTLSNDLIQEIIEKSVLTYKSSDANDFTEEVSEEYYSSDYEEVTVKVGALEYTFIFEVSLSWRSVNSGGNGWDDEDYDYSEDEEMEVEVSDILDDEGDDFELKSVSSDSMEKIEKFLEEKLYETIK</sequence>
<organism evidence="1">
    <name type="scientific">uncultured marine phage</name>
    <dbReference type="NCBI Taxonomy" id="707152"/>
    <lineage>
        <taxon>Viruses</taxon>
        <taxon>environmental samples</taxon>
    </lineage>
</organism>
<reference evidence="1" key="1">
    <citation type="submission" date="2021-06" db="EMBL/GenBank/DDBJ databases">
        <authorList>
            <person name="Gannon L."/>
            <person name="Redgwell R T."/>
            <person name="Michniewski S."/>
            <person name="Harrison D C."/>
            <person name="Millard A."/>
        </authorList>
    </citation>
    <scope>NUCLEOTIDE SEQUENCE</scope>
</reference>
<evidence type="ECO:0000313" key="1">
    <source>
        <dbReference type="EMBL" id="CAG7580554.1"/>
    </source>
</evidence>